<comment type="caution">
    <text evidence="6">The sequence shown here is derived from an EMBL/GenBank/DDBJ whole genome shotgun (WGS) entry which is preliminary data.</text>
</comment>
<evidence type="ECO:0000256" key="4">
    <source>
        <dbReference type="ARBA" id="ARBA00023136"/>
    </source>
</evidence>
<feature type="transmembrane region" description="Helical" evidence="5">
    <location>
        <begin position="171"/>
        <end position="190"/>
    </location>
</feature>
<dbReference type="EMBL" id="JWYV01000006">
    <property type="protein sequence ID" value="KKD00074.1"/>
    <property type="molecule type" value="Genomic_DNA"/>
</dbReference>
<name>A0A0F5VD92_9GAMM</name>
<keyword evidence="4 5" id="KW-0472">Membrane</keyword>
<reference evidence="6 7" key="1">
    <citation type="submission" date="2014-12" db="EMBL/GenBank/DDBJ databases">
        <title>Mercury Reductase activity and rhizosphere competence traits in the genome of root associated Photobacterium halotolerans MELD1.</title>
        <authorList>
            <person name="Mathew D.C."/>
            <person name="Huang C.-C."/>
        </authorList>
    </citation>
    <scope>NUCLEOTIDE SEQUENCE [LARGE SCALE GENOMIC DNA]</scope>
    <source>
        <strain evidence="6 7">MELD1</strain>
    </source>
</reference>
<dbReference type="PANTHER" id="PTHR10361:SF28">
    <property type="entry name" value="P3 PROTEIN-RELATED"/>
    <property type="match status" value="1"/>
</dbReference>
<dbReference type="Proteomes" id="UP000033633">
    <property type="component" value="Unassembled WGS sequence"/>
</dbReference>
<organism evidence="6 7">
    <name type="scientific">Photobacterium halotolerans</name>
    <dbReference type="NCBI Taxonomy" id="265726"/>
    <lineage>
        <taxon>Bacteria</taxon>
        <taxon>Pseudomonadati</taxon>
        <taxon>Pseudomonadota</taxon>
        <taxon>Gammaproteobacteria</taxon>
        <taxon>Vibrionales</taxon>
        <taxon>Vibrionaceae</taxon>
        <taxon>Photobacterium</taxon>
    </lineage>
</organism>
<dbReference type="STRING" id="265726.KY46_09265"/>
<evidence type="ECO:0000256" key="1">
    <source>
        <dbReference type="ARBA" id="ARBA00004141"/>
    </source>
</evidence>
<dbReference type="GO" id="GO:0016020">
    <property type="term" value="C:membrane"/>
    <property type="evidence" value="ECO:0007669"/>
    <property type="project" value="UniProtKB-SubCell"/>
</dbReference>
<comment type="subcellular location">
    <subcellularLocation>
        <location evidence="1">Membrane</location>
        <topology evidence="1">Multi-pass membrane protein</topology>
    </subcellularLocation>
</comment>
<dbReference type="RefSeq" id="WP_046220368.1">
    <property type="nucleotide sequence ID" value="NZ_JWYV01000006.1"/>
</dbReference>
<accession>A0A0F5VD92</accession>
<evidence type="ECO:0000256" key="5">
    <source>
        <dbReference type="SAM" id="Phobius"/>
    </source>
</evidence>
<keyword evidence="3 5" id="KW-1133">Transmembrane helix</keyword>
<evidence type="ECO:0000256" key="3">
    <source>
        <dbReference type="ARBA" id="ARBA00022989"/>
    </source>
</evidence>
<feature type="transmembrane region" description="Helical" evidence="5">
    <location>
        <begin position="261"/>
        <end position="283"/>
    </location>
</feature>
<evidence type="ECO:0000256" key="2">
    <source>
        <dbReference type="ARBA" id="ARBA00022692"/>
    </source>
</evidence>
<feature type="transmembrane region" description="Helical" evidence="5">
    <location>
        <begin position="234"/>
        <end position="255"/>
    </location>
</feature>
<feature type="transmembrane region" description="Helical" evidence="5">
    <location>
        <begin position="140"/>
        <end position="159"/>
    </location>
</feature>
<feature type="transmembrane region" description="Helical" evidence="5">
    <location>
        <begin position="67"/>
        <end position="90"/>
    </location>
</feature>
<dbReference type="InterPro" id="IPR038770">
    <property type="entry name" value="Na+/solute_symporter_sf"/>
</dbReference>
<dbReference type="InterPro" id="IPR004710">
    <property type="entry name" value="Bilac:Na_transpt"/>
</dbReference>
<evidence type="ECO:0000313" key="6">
    <source>
        <dbReference type="EMBL" id="KKD00074.1"/>
    </source>
</evidence>
<evidence type="ECO:0000313" key="7">
    <source>
        <dbReference type="Proteomes" id="UP000033633"/>
    </source>
</evidence>
<gene>
    <name evidence="6" type="ORF">KY46_09265</name>
</gene>
<dbReference type="PATRIC" id="fig|265726.11.peg.4006"/>
<proteinExistence type="predicted"/>
<dbReference type="OrthoDB" id="9806785at2"/>
<dbReference type="AlphaFoldDB" id="A0A0F5VD92"/>
<feature type="transmembrane region" description="Helical" evidence="5">
    <location>
        <begin position="39"/>
        <end position="61"/>
    </location>
</feature>
<dbReference type="Pfam" id="PF01758">
    <property type="entry name" value="SBF"/>
    <property type="match status" value="1"/>
</dbReference>
<sequence length="308" mass="32983">MSSTSLLLLNLILAMMMFGIALSLKPADFRQVIRQPRGPLTGLAAQFVLMPALTWLLTLLVPMPAEVALGLILVASCPGGSFSNIVTYLAKGNTAMSISMTGIASVAAAFMTPFNFMFYAGMNPQTAQLLKQIAVPPESLLMMVALVLALPLALGLICSQIAPGFAKRSEPFFRIISLLTLFSFVAIALVSNWPRFIAGASVFLLAVIVHNALALGIGWLCARVMKLPVADRRAITLEVGLQNSGLGLGIIFTFFGDLTGMAIIAAGWGIWHLISGMGLCYCWHRLDHRHAALTSPVSSTREQHKGTL</sequence>
<feature type="transmembrane region" description="Helical" evidence="5">
    <location>
        <begin position="196"/>
        <end position="222"/>
    </location>
</feature>
<protein>
    <submittedName>
        <fullName evidence="6">Bile acid:sodium symporter</fullName>
    </submittedName>
</protein>
<keyword evidence="7" id="KW-1185">Reference proteome</keyword>
<dbReference type="InterPro" id="IPR002657">
    <property type="entry name" value="BilAc:Na_symport/Acr3"/>
</dbReference>
<dbReference type="PANTHER" id="PTHR10361">
    <property type="entry name" value="SODIUM-BILE ACID COTRANSPORTER"/>
    <property type="match status" value="1"/>
</dbReference>
<feature type="transmembrane region" description="Helical" evidence="5">
    <location>
        <begin position="102"/>
        <end position="120"/>
    </location>
</feature>
<feature type="transmembrane region" description="Helical" evidence="5">
    <location>
        <begin position="6"/>
        <end position="27"/>
    </location>
</feature>
<dbReference type="Gene3D" id="1.20.1530.20">
    <property type="match status" value="1"/>
</dbReference>
<keyword evidence="2 5" id="KW-0812">Transmembrane</keyword>